<gene>
    <name evidence="1" type="ORF">HELGO_WM12414</name>
</gene>
<reference evidence="1" key="1">
    <citation type="submission" date="2020-01" db="EMBL/GenBank/DDBJ databases">
        <authorList>
            <person name="Meier V. D."/>
            <person name="Meier V D."/>
        </authorList>
    </citation>
    <scope>NUCLEOTIDE SEQUENCE</scope>
    <source>
        <strain evidence="1">HLG_WM_MAG_07</strain>
    </source>
</reference>
<dbReference type="AlphaFoldDB" id="A0A6S6SC06"/>
<accession>A0A6S6SC06</accession>
<proteinExistence type="predicted"/>
<protein>
    <submittedName>
        <fullName evidence="1">Uncharacterized protein</fullName>
    </submittedName>
</protein>
<organism evidence="1">
    <name type="scientific">uncultured Thiotrichaceae bacterium</name>
    <dbReference type="NCBI Taxonomy" id="298394"/>
    <lineage>
        <taxon>Bacteria</taxon>
        <taxon>Pseudomonadati</taxon>
        <taxon>Pseudomonadota</taxon>
        <taxon>Gammaproteobacteria</taxon>
        <taxon>Thiotrichales</taxon>
        <taxon>Thiotrichaceae</taxon>
        <taxon>environmental samples</taxon>
    </lineage>
</organism>
<dbReference type="EMBL" id="CACVAY010000033">
    <property type="protein sequence ID" value="CAA6807433.1"/>
    <property type="molecule type" value="Genomic_DNA"/>
</dbReference>
<evidence type="ECO:0000313" key="1">
    <source>
        <dbReference type="EMBL" id="CAA6807433.1"/>
    </source>
</evidence>
<sequence length="129" mass="14006">MNGKKINCALLVIFFSIGAEKLYALDNPTVNSTPESLLVPIPETVPQPVPIPGYYLWVPTQPAQIPSATPQPVPVPWPVIWVMPVRPAPVSIPQPIPIPRSQSWGTPYLPFPIPSGIPQPVPIPKPVSK</sequence>
<name>A0A6S6SC06_9GAMM</name>